<dbReference type="SUPFAM" id="SSF53244">
    <property type="entry name" value="MurD-like peptide ligases, peptide-binding domain"/>
    <property type="match status" value="1"/>
</dbReference>
<evidence type="ECO:0000313" key="5">
    <source>
        <dbReference type="EMBL" id="EWH33932.1"/>
    </source>
</evidence>
<dbReference type="InterPro" id="IPR036565">
    <property type="entry name" value="Mur-like_cat_sf"/>
</dbReference>
<dbReference type="Gene3D" id="3.40.1190.10">
    <property type="entry name" value="Mur-like, catalytic domain"/>
    <property type="match status" value="1"/>
</dbReference>
<dbReference type="InterPro" id="IPR051046">
    <property type="entry name" value="MurCDEF_CellWall_CoF430Synth"/>
</dbReference>
<dbReference type="InterPro" id="IPR036615">
    <property type="entry name" value="Mur_ligase_C_dom_sf"/>
</dbReference>
<name>W7RQQ9_LYSSH</name>
<dbReference type="GO" id="GO:0005524">
    <property type="term" value="F:ATP binding"/>
    <property type="evidence" value="ECO:0007669"/>
    <property type="project" value="UniProtKB-KW"/>
</dbReference>
<dbReference type="Pfam" id="PF08245">
    <property type="entry name" value="Mur_ligase_M"/>
    <property type="match status" value="1"/>
</dbReference>
<dbReference type="PANTHER" id="PTHR43024:SF1">
    <property type="entry name" value="UDP-N-ACETYLMURAMOYL-TRIPEPTIDE--D-ALANYL-D-ALANINE LIGASE"/>
    <property type="match status" value="1"/>
</dbReference>
<dbReference type="InterPro" id="IPR013221">
    <property type="entry name" value="Mur_ligase_cen"/>
</dbReference>
<keyword evidence="1 5" id="KW-0436">Ligase</keyword>
<dbReference type="SUPFAM" id="SSF53623">
    <property type="entry name" value="MurD-like peptide ligases, catalytic domain"/>
    <property type="match status" value="1"/>
</dbReference>
<dbReference type="Gene3D" id="3.90.190.20">
    <property type="entry name" value="Mur ligase, C-terminal domain"/>
    <property type="match status" value="1"/>
</dbReference>
<sequence>MQRNSFLLVVYLVYIQATFKRLHILEKKGGRKNMKPLSVKNLAVITAGYIVQGSEDILIQHGAYRLKQVKKPNTALFTSKRIVNWKSLEPLSPLVIVTDRAYRPTEIPTKIIIIQVANVDEAYWKFVHFYRNQFHIPIVAITGTSGKTTTKEMIKHILSADRQVTATTLSSNSRTASLQYLLNIEDDTEAAVFETAVGSPGDVTNAGKYFKPTIGIITNIGAHHLNYCKTLEGYIQAKGEMLDIIQPKGTLIINAEDMNTKKLDISKFNGRLVKVGIHDSCHFRASHIQYYQKGMNFKLHHNRKTYDIFVPGFGQHQVYNALAAIAAAYEIGVPIPVAANQLQSFRQLKKQLQLFEGINHSMLLDDTWSITTTSLEAALKVLNELGDGKKKIAVIGTITDLGSWGYIIHEQAGELIQRIGVDVLITIGEHARIMADHAVKLGFNAPVYTYKNSTLVYPLLQKIIDENTIVLIKGDMYSEQVSKLATELKYKPPPPTV</sequence>
<dbReference type="GO" id="GO:0016881">
    <property type="term" value="F:acid-amino acid ligase activity"/>
    <property type="evidence" value="ECO:0007669"/>
    <property type="project" value="InterPro"/>
</dbReference>
<gene>
    <name evidence="5" type="ORF">P799_07010</name>
</gene>
<keyword evidence="3" id="KW-0067">ATP-binding</keyword>
<dbReference type="Proteomes" id="UP000023555">
    <property type="component" value="Unassembled WGS sequence"/>
</dbReference>
<proteinExistence type="predicted"/>
<keyword evidence="2" id="KW-0547">Nucleotide-binding</keyword>
<evidence type="ECO:0000256" key="2">
    <source>
        <dbReference type="ARBA" id="ARBA00022741"/>
    </source>
</evidence>
<feature type="domain" description="Mur ligase central" evidence="4">
    <location>
        <begin position="141"/>
        <end position="328"/>
    </location>
</feature>
<dbReference type="AlphaFoldDB" id="W7RQQ9"/>
<evidence type="ECO:0000259" key="4">
    <source>
        <dbReference type="Pfam" id="PF08245"/>
    </source>
</evidence>
<evidence type="ECO:0000313" key="6">
    <source>
        <dbReference type="Proteomes" id="UP000023555"/>
    </source>
</evidence>
<comment type="caution">
    <text evidence="5">The sequence shown here is derived from an EMBL/GenBank/DDBJ whole genome shotgun (WGS) entry which is preliminary data.</text>
</comment>
<dbReference type="EMBL" id="AYKQ01000008">
    <property type="protein sequence ID" value="EWH33932.1"/>
    <property type="molecule type" value="Genomic_DNA"/>
</dbReference>
<dbReference type="PANTHER" id="PTHR43024">
    <property type="entry name" value="UDP-N-ACETYLMURAMOYL-TRIPEPTIDE--D-ALANYL-D-ALANINE LIGASE"/>
    <property type="match status" value="1"/>
</dbReference>
<dbReference type="HOGENOM" id="CLU_031507_1_0_9"/>
<reference evidence="5 6" key="1">
    <citation type="journal article" date="2015" name="Stand. Genomic Sci.">
        <title>Genome sequence and description of the mosquitocidal and heavy metal tolerant strain Lysinibacillus sphaericus CBAM5.</title>
        <authorList>
            <person name="Pena-Montenegro T.D."/>
            <person name="Lozano L."/>
            <person name="Dussan J."/>
        </authorList>
    </citation>
    <scope>NUCLEOTIDE SEQUENCE [LARGE SCALE GENOMIC DNA]</scope>
    <source>
        <strain evidence="5">CBAM5</strain>
    </source>
</reference>
<evidence type="ECO:0000256" key="1">
    <source>
        <dbReference type="ARBA" id="ARBA00022598"/>
    </source>
</evidence>
<evidence type="ECO:0000256" key="3">
    <source>
        <dbReference type="ARBA" id="ARBA00022840"/>
    </source>
</evidence>
<organism evidence="5 6">
    <name type="scientific">Lysinibacillus sphaericus CBAM5</name>
    <dbReference type="NCBI Taxonomy" id="1400869"/>
    <lineage>
        <taxon>Bacteria</taxon>
        <taxon>Bacillati</taxon>
        <taxon>Bacillota</taxon>
        <taxon>Bacilli</taxon>
        <taxon>Bacillales</taxon>
        <taxon>Bacillaceae</taxon>
        <taxon>Lysinibacillus</taxon>
    </lineage>
</organism>
<accession>W7RQQ9</accession>
<protein>
    <submittedName>
        <fullName evidence="5">UDP-N-acetylmuramoyl-tripeptide--D-alanyl-D-alanine ligase</fullName>
    </submittedName>
</protein>